<proteinExistence type="inferred from homology"/>
<evidence type="ECO:0000256" key="5">
    <source>
        <dbReference type="ARBA" id="ARBA00023004"/>
    </source>
</evidence>
<dbReference type="InterPro" id="IPR036396">
    <property type="entry name" value="Cyt_P450_sf"/>
</dbReference>
<protein>
    <submittedName>
        <fullName evidence="6">Cytochrome P450</fullName>
    </submittedName>
</protein>
<evidence type="ECO:0000256" key="4">
    <source>
        <dbReference type="ARBA" id="ARBA00022723"/>
    </source>
</evidence>
<organism evidence="6 7">
    <name type="scientific">Macrophomina phaseolina</name>
    <dbReference type="NCBI Taxonomy" id="35725"/>
    <lineage>
        <taxon>Eukaryota</taxon>
        <taxon>Fungi</taxon>
        <taxon>Dikarya</taxon>
        <taxon>Ascomycota</taxon>
        <taxon>Pezizomycotina</taxon>
        <taxon>Dothideomycetes</taxon>
        <taxon>Dothideomycetes incertae sedis</taxon>
        <taxon>Botryosphaeriales</taxon>
        <taxon>Botryosphaeriaceae</taxon>
        <taxon>Macrophomina</taxon>
    </lineage>
</organism>
<dbReference type="PRINTS" id="PR00463">
    <property type="entry name" value="EP450I"/>
</dbReference>
<dbReference type="Pfam" id="PF00067">
    <property type="entry name" value="p450"/>
    <property type="match status" value="1"/>
</dbReference>
<dbReference type="EMBL" id="JAGTJR010000027">
    <property type="protein sequence ID" value="KAH7042116.1"/>
    <property type="molecule type" value="Genomic_DNA"/>
</dbReference>
<dbReference type="PRINTS" id="PR00385">
    <property type="entry name" value="P450"/>
</dbReference>
<evidence type="ECO:0000313" key="7">
    <source>
        <dbReference type="Proteomes" id="UP000774617"/>
    </source>
</evidence>
<dbReference type="Gene3D" id="1.10.630.10">
    <property type="entry name" value="Cytochrome P450"/>
    <property type="match status" value="1"/>
</dbReference>
<keyword evidence="7" id="KW-1185">Reference proteome</keyword>
<dbReference type="Proteomes" id="UP000774617">
    <property type="component" value="Unassembled WGS sequence"/>
</dbReference>
<gene>
    <name evidence="6" type="ORF">B0J12DRAFT_743429</name>
</gene>
<dbReference type="SUPFAM" id="SSF48264">
    <property type="entry name" value="Cytochrome P450"/>
    <property type="match status" value="1"/>
</dbReference>
<reference evidence="6 7" key="1">
    <citation type="journal article" date="2021" name="Nat. Commun.">
        <title>Genetic determinants of endophytism in the Arabidopsis root mycobiome.</title>
        <authorList>
            <person name="Mesny F."/>
            <person name="Miyauchi S."/>
            <person name="Thiergart T."/>
            <person name="Pickel B."/>
            <person name="Atanasova L."/>
            <person name="Karlsson M."/>
            <person name="Huettel B."/>
            <person name="Barry K.W."/>
            <person name="Haridas S."/>
            <person name="Chen C."/>
            <person name="Bauer D."/>
            <person name="Andreopoulos W."/>
            <person name="Pangilinan J."/>
            <person name="LaButti K."/>
            <person name="Riley R."/>
            <person name="Lipzen A."/>
            <person name="Clum A."/>
            <person name="Drula E."/>
            <person name="Henrissat B."/>
            <person name="Kohler A."/>
            <person name="Grigoriev I.V."/>
            <person name="Martin F.M."/>
            <person name="Hacquard S."/>
        </authorList>
    </citation>
    <scope>NUCLEOTIDE SEQUENCE [LARGE SCALE GENOMIC DNA]</scope>
    <source>
        <strain evidence="6 7">MPI-SDFR-AT-0080</strain>
    </source>
</reference>
<name>A0ABQ8G1W7_9PEZI</name>
<dbReference type="CDD" id="cd11058">
    <property type="entry name" value="CYP60B-like"/>
    <property type="match status" value="1"/>
</dbReference>
<keyword evidence="3" id="KW-0349">Heme</keyword>
<sequence length="506" mass="57341">MSTSVLASLGAGIITLDAKSALAAIAITSAVYFVSTCFYNLFLSPLRKYPGPWFAAACPIPFVWAMCTGRWSIWLIELHEKYGGVVRFGPDHLSYADSRSQKDIHAPVGLRHAYDKHPTLYQAVTSNEQSIFTSNGATHERHRRILLRAFTDGAIVRLGKTIKTYITQLMDRLDEHSAASTPANMQDLLLFVTVDTAADLLFGEPFNMTRDGKYNGFVAGVLNLTHIGQVVAGLQQLRWFRFIWNHAIQYAVQPVLQKHQQATDVRVQRRLDGGAVDAREDIIKYALSGKEKLNTPELFLNASHLWLAASETSTTSLAAMTFFLLQHPEAYRRLVEEVRTTFETEEDLADTARLPTLKWVDACIKEAQRLHSPLPTPLPRYIPAGGADICGQFVPEGSCVVVTTDAAYRSKDNFHDPLSFRPERWLDERDPVFENDKREVFQPFLLGPKSCIGKPMALLQMRWIAATIFWKYDLELREESRNWIDQRVFVLWEQKPLLVNLKLRDS</sequence>
<comment type="cofactor">
    <cofactor evidence="1">
        <name>heme</name>
        <dbReference type="ChEBI" id="CHEBI:30413"/>
    </cofactor>
</comment>
<dbReference type="InterPro" id="IPR002401">
    <property type="entry name" value="Cyt_P450_E_grp-I"/>
</dbReference>
<evidence type="ECO:0000256" key="1">
    <source>
        <dbReference type="ARBA" id="ARBA00001971"/>
    </source>
</evidence>
<accession>A0ABQ8G1W7</accession>
<keyword evidence="5" id="KW-0408">Iron</keyword>
<comment type="caution">
    <text evidence="6">The sequence shown here is derived from an EMBL/GenBank/DDBJ whole genome shotgun (WGS) entry which is preliminary data.</text>
</comment>
<evidence type="ECO:0000256" key="2">
    <source>
        <dbReference type="ARBA" id="ARBA00010617"/>
    </source>
</evidence>
<comment type="similarity">
    <text evidence="2">Belongs to the cytochrome P450 family.</text>
</comment>
<evidence type="ECO:0000313" key="6">
    <source>
        <dbReference type="EMBL" id="KAH7042116.1"/>
    </source>
</evidence>
<dbReference type="PANTHER" id="PTHR24305">
    <property type="entry name" value="CYTOCHROME P450"/>
    <property type="match status" value="1"/>
</dbReference>
<dbReference type="InterPro" id="IPR001128">
    <property type="entry name" value="Cyt_P450"/>
</dbReference>
<keyword evidence="4" id="KW-0479">Metal-binding</keyword>
<evidence type="ECO:0000256" key="3">
    <source>
        <dbReference type="ARBA" id="ARBA00022617"/>
    </source>
</evidence>
<dbReference type="InterPro" id="IPR050121">
    <property type="entry name" value="Cytochrome_P450_monoxygenase"/>
</dbReference>
<dbReference type="PANTHER" id="PTHR24305:SF210">
    <property type="entry name" value="CYTOCHROME P450 MONOOXYGENASE ASQL-RELATED"/>
    <property type="match status" value="1"/>
</dbReference>